<dbReference type="CDD" id="cd09917">
    <property type="entry name" value="F-box_SF"/>
    <property type="match status" value="1"/>
</dbReference>
<feature type="region of interest" description="Disordered" evidence="1">
    <location>
        <begin position="481"/>
        <end position="520"/>
    </location>
</feature>
<dbReference type="PROSITE" id="PS50181">
    <property type="entry name" value="FBOX"/>
    <property type="match status" value="1"/>
</dbReference>
<dbReference type="SUPFAM" id="SSF81383">
    <property type="entry name" value="F-box domain"/>
    <property type="match status" value="1"/>
</dbReference>
<dbReference type="EMBL" id="KQ030525">
    <property type="protein sequence ID" value="KJZ74529.1"/>
    <property type="molecule type" value="Genomic_DNA"/>
</dbReference>
<evidence type="ECO:0000256" key="1">
    <source>
        <dbReference type="SAM" id="MobiDB-lite"/>
    </source>
</evidence>
<protein>
    <recommendedName>
        <fullName evidence="2">F-box domain-containing protein</fullName>
    </recommendedName>
</protein>
<gene>
    <name evidence="3" type="ORF">HIM_06125</name>
</gene>
<name>A0A0F8A513_9HYPO</name>
<organism evidence="3 4">
    <name type="scientific">Hirsutella minnesotensis 3608</name>
    <dbReference type="NCBI Taxonomy" id="1043627"/>
    <lineage>
        <taxon>Eukaryota</taxon>
        <taxon>Fungi</taxon>
        <taxon>Dikarya</taxon>
        <taxon>Ascomycota</taxon>
        <taxon>Pezizomycotina</taxon>
        <taxon>Sordariomycetes</taxon>
        <taxon>Hypocreomycetidae</taxon>
        <taxon>Hypocreales</taxon>
        <taxon>Ophiocordycipitaceae</taxon>
        <taxon>Hirsutella</taxon>
    </lineage>
</organism>
<dbReference type="OrthoDB" id="5279008at2759"/>
<feature type="domain" description="F-box" evidence="2">
    <location>
        <begin position="23"/>
        <end position="73"/>
    </location>
</feature>
<feature type="compositionally biased region" description="Acidic residues" evidence="1">
    <location>
        <begin position="491"/>
        <end position="520"/>
    </location>
</feature>
<dbReference type="Proteomes" id="UP000054481">
    <property type="component" value="Unassembled WGS sequence"/>
</dbReference>
<accession>A0A0F8A513</accession>
<dbReference type="AlphaFoldDB" id="A0A0F8A513"/>
<evidence type="ECO:0000259" key="2">
    <source>
        <dbReference type="PROSITE" id="PS50181"/>
    </source>
</evidence>
<dbReference type="InterPro" id="IPR036047">
    <property type="entry name" value="F-box-like_dom_sf"/>
</dbReference>
<dbReference type="Pfam" id="PF00646">
    <property type="entry name" value="F-box"/>
    <property type="match status" value="1"/>
</dbReference>
<evidence type="ECO:0000313" key="3">
    <source>
        <dbReference type="EMBL" id="KJZ74529.1"/>
    </source>
</evidence>
<dbReference type="InterPro" id="IPR001810">
    <property type="entry name" value="F-box_dom"/>
</dbReference>
<reference evidence="3 4" key="1">
    <citation type="journal article" date="2014" name="Genome Biol. Evol.">
        <title>Comparative genomics and transcriptomics analyses reveal divergent lifestyle features of nematode endoparasitic fungus Hirsutella minnesotensis.</title>
        <authorList>
            <person name="Lai Y."/>
            <person name="Liu K."/>
            <person name="Zhang X."/>
            <person name="Zhang X."/>
            <person name="Li K."/>
            <person name="Wang N."/>
            <person name="Shu C."/>
            <person name="Wu Y."/>
            <person name="Wang C."/>
            <person name="Bushley K.E."/>
            <person name="Xiang M."/>
            <person name="Liu X."/>
        </authorList>
    </citation>
    <scope>NUCLEOTIDE SEQUENCE [LARGE SCALE GENOMIC DNA]</scope>
    <source>
        <strain evidence="3 4">3608</strain>
    </source>
</reference>
<sequence>MEEHGSALVFHDAAGGVHFHGSRPPILNLPLEVLIRITALLTTPELCAFRLTCRAVEELLYVTFTREFFYRKQFMIADISLQALIDISKSRLGPHLRQVHFGLDRFPEGIQRALPDESKERRFKQRYSDYFTLWNTGTHCAMLIEAFRNLANLEEIVFRDSNSTRRTRDGPGTEWTSYGSTTIFNETGVRLIQGPTGVFDTALPLQGCSQAFAVVLHALGAAGARPKGIQIIARNGNHLRDFAFNVPQAVEPSVFPVLERLERLHLSIDLMWRSSFSGWGPWGHAAAASLDRPQTETRLLRRFLSRTTNLKDLRINEHHDYNPSLTELLDWLAGTPPAPGDTVPDDLDRYWPPPVELPHLESLSLGIMNIGAKTVLQVVRKFAPRLQSLELWKITLQRCLPPNSDPGDPPRNSFWFDFMNQLRQVPDLNLRHFKAGMLRQAYMHRPKDYLVSFRKHGAEVQYTGPCWKDFVEEITPTLEVKWPRTITPEPGDSDSEDDSDGSMADMDDESEGAEDDEANE</sequence>
<proteinExistence type="predicted"/>
<keyword evidence="4" id="KW-1185">Reference proteome</keyword>
<evidence type="ECO:0000313" key="4">
    <source>
        <dbReference type="Proteomes" id="UP000054481"/>
    </source>
</evidence>